<proteinExistence type="predicted"/>
<gene>
    <name evidence="3" type="ORF">A2845_05250</name>
</gene>
<feature type="region of interest" description="Disordered" evidence="1">
    <location>
        <begin position="356"/>
        <end position="379"/>
    </location>
</feature>
<dbReference type="Proteomes" id="UP000177122">
    <property type="component" value="Unassembled WGS sequence"/>
</dbReference>
<keyword evidence="2" id="KW-1133">Transmembrane helix</keyword>
<evidence type="ECO:0000256" key="1">
    <source>
        <dbReference type="SAM" id="MobiDB-lite"/>
    </source>
</evidence>
<name>A0A1G2CTX6_9BACT</name>
<organism evidence="3 4">
    <name type="scientific">Candidatus Lloydbacteria bacterium RIFCSPHIGHO2_01_FULL_49_22</name>
    <dbReference type="NCBI Taxonomy" id="1798658"/>
    <lineage>
        <taxon>Bacteria</taxon>
        <taxon>Candidatus Lloydiibacteriota</taxon>
    </lineage>
</organism>
<keyword evidence="2" id="KW-0812">Transmembrane</keyword>
<reference evidence="3 4" key="1">
    <citation type="journal article" date="2016" name="Nat. Commun.">
        <title>Thousands of microbial genomes shed light on interconnected biogeochemical processes in an aquifer system.</title>
        <authorList>
            <person name="Anantharaman K."/>
            <person name="Brown C.T."/>
            <person name="Hug L.A."/>
            <person name="Sharon I."/>
            <person name="Castelle C.J."/>
            <person name="Probst A.J."/>
            <person name="Thomas B.C."/>
            <person name="Singh A."/>
            <person name="Wilkins M.J."/>
            <person name="Karaoz U."/>
            <person name="Brodie E.L."/>
            <person name="Williams K.H."/>
            <person name="Hubbard S.S."/>
            <person name="Banfield J.F."/>
        </authorList>
    </citation>
    <scope>NUCLEOTIDE SEQUENCE [LARGE SCALE GENOMIC DNA]</scope>
</reference>
<keyword evidence="2" id="KW-0472">Membrane</keyword>
<dbReference type="AlphaFoldDB" id="A0A1G2CTX6"/>
<comment type="caution">
    <text evidence="3">The sequence shown here is derived from an EMBL/GenBank/DDBJ whole genome shotgun (WGS) entry which is preliminary data.</text>
</comment>
<accession>A0A1G2CTX6</accession>
<evidence type="ECO:0000313" key="4">
    <source>
        <dbReference type="Proteomes" id="UP000177122"/>
    </source>
</evidence>
<evidence type="ECO:0000313" key="3">
    <source>
        <dbReference type="EMBL" id="OGZ04672.1"/>
    </source>
</evidence>
<evidence type="ECO:0000256" key="2">
    <source>
        <dbReference type="SAM" id="Phobius"/>
    </source>
</evidence>
<feature type="transmembrane region" description="Helical" evidence="2">
    <location>
        <begin position="458"/>
        <end position="480"/>
    </location>
</feature>
<sequence length="927" mass="99058">MLTPELLEFIRAQQEAGMSREEVERLLLTEGGWTKSDVDQAFRSLAQAKEPPALSSVALPEEPVMSQPSSVTITPLIEGVTPTSAVSVEAFPAMAPVIQTPAVPVEATVALAKQEEFTPFVPVMITTPTPGIPQEAPAVVTIEQQVPSLLVVQEPFLASPIIAKEEPYIFVGSENPTPAPLVSAVSPVEEAPITVDDESHVVSVPPADDFLGLFGSLKSSSWQNHSAEHAPVISPSPLPFREVETPASKPQGSSISDILLGGVAPKVESAEVQPTSPFVLAPVVPSVPSEPDVLRNAPSPFAPLYQTKAGEEPASVFKFDFAKMRSVPLEQTGTPAAAGLTTEASPLDVSQLLKTESKDESMSMPIPGTPSAHETGSELSAPAGRRTMAGDLLLQGLVPPSPSGSTPVIPSPITPVSVPAVPSIEGHEEKSQITSMPVNVFGAPLAEEIKRKNTVKRLLGLAIGGIVLLTVIGGAIFLVLKFRAPDIQMIASGAFGKFFDATSFSYKGKGSADLLLSTATGGAEQTGIVKFDIDYEGSLDNGPLGYGNGAHRIKLAGGLQSGDFSWPAYLDADMRIFDSSLYFHLLSLPPDTNLDPELVRSYWIKVNLSEIAKELALSGMAAAQEGYGDFGGQIKDNNFNAMLKKHAPFEVSEQLPDDVINGVAVEHFKMKANGEAMLQFTTDVYKRSFGKDLVLTDDKHIRLRDGLAKMVGEIWTNKDTGELIQVSISGDLDDDMFDVHVRGRVSLFFGFFDLNKPVAVDVPSPTLTLEELKAQMDQYQRLKEVRSRDAEKVARLSGILRSLDAYKEAKGRFPTALNEMYGAGIIASSSIPTQILSQYEYESYVGKSVLLKANRCSLKGKVCAFYHIGTNLEEVENALLSTDADIIGDVRGADTAGCIGEKGFACYDVVTPVTGTSTPETPVSQIK</sequence>
<dbReference type="EMBL" id="MHLI01000022">
    <property type="protein sequence ID" value="OGZ04672.1"/>
    <property type="molecule type" value="Genomic_DNA"/>
</dbReference>
<protein>
    <submittedName>
        <fullName evidence="3">Uncharacterized protein</fullName>
    </submittedName>
</protein>